<dbReference type="PANTHER" id="PTHR13833:SF71">
    <property type="entry name" value="NHL DOMAIN-CONTAINING PROTEIN"/>
    <property type="match status" value="1"/>
</dbReference>
<reference evidence="4 5" key="1">
    <citation type="submission" date="2018-11" db="EMBL/GenBank/DDBJ databases">
        <title>Draft genome sequence of Buttiauxella warmboldiae CCUG 35512.</title>
        <authorList>
            <person name="Salva-Serra F."/>
            <person name="Marathe N."/>
            <person name="Moore E."/>
            <person name="Svensson L."/>
            <person name="Engstrom-Jakobsson H."/>
        </authorList>
    </citation>
    <scope>NUCLEOTIDE SEQUENCE [LARGE SCALE GENOMIC DNA]</scope>
    <source>
        <strain evidence="4 5">CCUG 35512</strain>
    </source>
</reference>
<dbReference type="Proteomes" id="UP000268615">
    <property type="component" value="Unassembled WGS sequence"/>
</dbReference>
<dbReference type="OrthoDB" id="5798956at2"/>
<dbReference type="PROSITE" id="PS51125">
    <property type="entry name" value="NHL"/>
    <property type="match status" value="5"/>
</dbReference>
<evidence type="ECO:0000256" key="2">
    <source>
        <dbReference type="PROSITE-ProRule" id="PRU00504"/>
    </source>
</evidence>
<evidence type="ECO:0000313" key="5">
    <source>
        <dbReference type="Proteomes" id="UP000268615"/>
    </source>
</evidence>
<sequence>MAMIPWAFSSIRLRALLSALIITVAGNTSAGELYTVSGSEGGYKDGPVATALFSGPSGIAVDDKGDIFVADSKNHRIRKISSVNGTLVVSTLAGSHRGTRDGIAAQALFNYPTGVAVDKSGNVFVAEYYGHRIRKITGSGSQALVSTVAGNDSGFADGALQSARFKNPAGLAVDAAGNLYVADSGNNRIRKITGTRVSTVAGVGGSGKQDGPALSARFSRPFGIALDSTGSIYVADRGNNRVRKISFADKLATVSTVAGNLSEFNSPYGVAIDKKGAVLVVDSMNNRIRAIIFDAQATHITTIAGSGQGNSTDGHALQAGINYPNGVAVSPTGDIYIAEDGGDRIRKITTN</sequence>
<dbReference type="AlphaFoldDB" id="A0A3N5DR74"/>
<accession>A0A3N5DR74</accession>
<feature type="signal peptide" evidence="3">
    <location>
        <begin position="1"/>
        <end position="30"/>
    </location>
</feature>
<feature type="repeat" description="NHL" evidence="2">
    <location>
        <begin position="109"/>
        <end position="139"/>
    </location>
</feature>
<feature type="repeat" description="NHL" evidence="2">
    <location>
        <begin position="165"/>
        <end position="195"/>
    </location>
</feature>
<dbReference type="RefSeq" id="WP_124024871.1">
    <property type="nucleotide sequence ID" value="NZ_RPOH01000064.1"/>
</dbReference>
<dbReference type="SUPFAM" id="SSF101898">
    <property type="entry name" value="NHL repeat"/>
    <property type="match status" value="1"/>
</dbReference>
<evidence type="ECO:0000256" key="1">
    <source>
        <dbReference type="ARBA" id="ARBA00022737"/>
    </source>
</evidence>
<feature type="repeat" description="NHL" evidence="2">
    <location>
        <begin position="53"/>
        <end position="83"/>
    </location>
</feature>
<keyword evidence="1" id="KW-0677">Repeat</keyword>
<proteinExistence type="predicted"/>
<feature type="repeat" description="NHL" evidence="2">
    <location>
        <begin position="218"/>
        <end position="248"/>
    </location>
</feature>
<organism evidence="4 5">
    <name type="scientific">Buttiauxella warmboldiae</name>
    <dbReference type="NCBI Taxonomy" id="82993"/>
    <lineage>
        <taxon>Bacteria</taxon>
        <taxon>Pseudomonadati</taxon>
        <taxon>Pseudomonadota</taxon>
        <taxon>Gammaproteobacteria</taxon>
        <taxon>Enterobacterales</taxon>
        <taxon>Enterobacteriaceae</taxon>
        <taxon>Buttiauxella</taxon>
    </lineage>
</organism>
<dbReference type="EMBL" id="RPOH01000064">
    <property type="protein sequence ID" value="RPH24139.1"/>
    <property type="molecule type" value="Genomic_DNA"/>
</dbReference>
<dbReference type="InterPro" id="IPR001258">
    <property type="entry name" value="NHL_repeat"/>
</dbReference>
<feature type="chain" id="PRO_5018134503" description="SMP-30/Gluconolactonase/LRE-like region domain-containing protein" evidence="3">
    <location>
        <begin position="31"/>
        <end position="351"/>
    </location>
</feature>
<evidence type="ECO:0000313" key="4">
    <source>
        <dbReference type="EMBL" id="RPH24139.1"/>
    </source>
</evidence>
<dbReference type="InterPro" id="IPR011042">
    <property type="entry name" value="6-blade_b-propeller_TolB-like"/>
</dbReference>
<dbReference type="PANTHER" id="PTHR13833">
    <property type="match status" value="1"/>
</dbReference>
<dbReference type="Pfam" id="PF01436">
    <property type="entry name" value="NHL"/>
    <property type="match status" value="4"/>
</dbReference>
<name>A0A3N5DR74_9ENTR</name>
<dbReference type="Gene3D" id="2.120.10.30">
    <property type="entry name" value="TolB, C-terminal domain"/>
    <property type="match status" value="3"/>
</dbReference>
<evidence type="ECO:0008006" key="6">
    <source>
        <dbReference type="Google" id="ProtNLM"/>
    </source>
</evidence>
<feature type="repeat" description="NHL" evidence="2">
    <location>
        <begin position="263"/>
        <end position="296"/>
    </location>
</feature>
<comment type="caution">
    <text evidence="4">The sequence shown here is derived from an EMBL/GenBank/DDBJ whole genome shotgun (WGS) entry which is preliminary data.</text>
</comment>
<gene>
    <name evidence="4" type="ORF">EHN07_14860</name>
</gene>
<keyword evidence="5" id="KW-1185">Reference proteome</keyword>
<protein>
    <recommendedName>
        <fullName evidence="6">SMP-30/Gluconolactonase/LRE-like region domain-containing protein</fullName>
    </recommendedName>
</protein>
<evidence type="ECO:0000256" key="3">
    <source>
        <dbReference type="SAM" id="SignalP"/>
    </source>
</evidence>
<keyword evidence="3" id="KW-0732">Signal</keyword>